<feature type="non-terminal residue" evidence="2">
    <location>
        <position position="291"/>
    </location>
</feature>
<reference evidence="2" key="1">
    <citation type="journal article" date="2014" name="Front. Microbiol.">
        <title>High frequency of phylogenetically diverse reductive dehalogenase-homologous genes in deep subseafloor sedimentary metagenomes.</title>
        <authorList>
            <person name="Kawai M."/>
            <person name="Futagami T."/>
            <person name="Toyoda A."/>
            <person name="Takaki Y."/>
            <person name="Nishi S."/>
            <person name="Hori S."/>
            <person name="Arai W."/>
            <person name="Tsubouchi T."/>
            <person name="Morono Y."/>
            <person name="Uchiyama I."/>
            <person name="Ito T."/>
            <person name="Fujiyama A."/>
            <person name="Inagaki F."/>
            <person name="Takami H."/>
        </authorList>
    </citation>
    <scope>NUCLEOTIDE SEQUENCE</scope>
    <source>
        <strain evidence="2">Expedition CK06-06</strain>
    </source>
</reference>
<feature type="region of interest" description="Disordered" evidence="1">
    <location>
        <begin position="17"/>
        <end position="38"/>
    </location>
</feature>
<evidence type="ECO:0000256" key="1">
    <source>
        <dbReference type="SAM" id="MobiDB-lite"/>
    </source>
</evidence>
<name>X1CKE0_9ZZZZ</name>
<proteinExistence type="predicted"/>
<dbReference type="AlphaFoldDB" id="X1CKE0"/>
<dbReference type="EMBL" id="BART01021146">
    <property type="protein sequence ID" value="GAG96688.1"/>
    <property type="molecule type" value="Genomic_DNA"/>
</dbReference>
<feature type="region of interest" description="Disordered" evidence="1">
    <location>
        <begin position="144"/>
        <end position="208"/>
    </location>
</feature>
<accession>X1CKE0</accession>
<organism evidence="2">
    <name type="scientific">marine sediment metagenome</name>
    <dbReference type="NCBI Taxonomy" id="412755"/>
    <lineage>
        <taxon>unclassified sequences</taxon>
        <taxon>metagenomes</taxon>
        <taxon>ecological metagenomes</taxon>
    </lineage>
</organism>
<comment type="caution">
    <text evidence="2">The sequence shown here is derived from an EMBL/GenBank/DDBJ whole genome shotgun (WGS) entry which is preliminary data.</text>
</comment>
<gene>
    <name evidence="2" type="ORF">S01H4_39097</name>
</gene>
<feature type="compositionally biased region" description="Low complexity" evidence="1">
    <location>
        <begin position="180"/>
        <end position="207"/>
    </location>
</feature>
<sequence>LVVLIFTAAIENNAENKMDTTTDTKNDQMELENDDHDKKIDNKDDEFKNKALKCTITKMKQDKLRKWREETMLTLQEGLANYNGGHKTAKALTVIETELASVTMILASLEEKVNKRANIQHYGQQQHDGTTTITTISSNQIIANNPNTTSISSSLSTPNTDNPADAAVKISTTKSLPPISSLDTNQNSQQLNTNSMLSSTSTSSSTNDLDIVSNNLPKEEIIIPKAVIDSPKKTIQDKVSKNINHKPKSLLLNTAAVADNKQDIEFQNELKSLITSTREYIDTLERLNREL</sequence>
<feature type="compositionally biased region" description="Basic and acidic residues" evidence="1">
    <location>
        <begin position="17"/>
        <end position="28"/>
    </location>
</feature>
<evidence type="ECO:0000313" key="2">
    <source>
        <dbReference type="EMBL" id="GAG96688.1"/>
    </source>
</evidence>
<feature type="non-terminal residue" evidence="2">
    <location>
        <position position="1"/>
    </location>
</feature>
<protein>
    <submittedName>
        <fullName evidence="2">Uncharacterized protein</fullName>
    </submittedName>
</protein>
<feature type="compositionally biased region" description="Polar residues" evidence="1">
    <location>
        <begin position="144"/>
        <end position="162"/>
    </location>
</feature>